<dbReference type="Proteomes" id="UP000593574">
    <property type="component" value="Unassembled WGS sequence"/>
</dbReference>
<sequence>RITSKYYTAIATTTTSNAKTTTVHTPPTQQLPPSPNPPKQKSLPSPSSRTHEPSQSSPKNSPPESQPTESSSDNKPSLALPSPETSQSPPSTNSTSTSVNGSEESMPDFSPKMAIVLPSPSSPISPSNSVGGSSNNNSESSNNRQRTIDLRHPSYGIVIGVAIASIVVIAFIAFSFIRDRRKKKKKCHSTNFVAPPVNISTSFSYEEMMEMTNGFAQQNVIGEGGFGCVYKGQLPGGKIVAVKQLKIGSGQGEREFRAEVEIISHVHHRHLVSLVGYCIANDHRLLIYEFVSNNNLECHLHDTGLSVLEWAKRVKIAIGAAKGLAYLHED</sequence>
<feature type="transmembrane region" description="Helical" evidence="16">
    <location>
        <begin position="155"/>
        <end position="177"/>
    </location>
</feature>
<keyword evidence="4" id="KW-0723">Serine/threonine-protein kinase</keyword>
<evidence type="ECO:0000256" key="7">
    <source>
        <dbReference type="ARBA" id="ARBA00022741"/>
    </source>
</evidence>
<feature type="non-terminal residue" evidence="18">
    <location>
        <position position="330"/>
    </location>
</feature>
<dbReference type="SMART" id="SM00219">
    <property type="entry name" value="TyrKc"/>
    <property type="match status" value="1"/>
</dbReference>
<dbReference type="PANTHER" id="PTHR47982">
    <property type="entry name" value="PROLINE-RICH RECEPTOR-LIKE PROTEIN KINASE PERK4"/>
    <property type="match status" value="1"/>
</dbReference>
<keyword evidence="9 14" id="KW-0067">ATP-binding</keyword>
<keyword evidence="8" id="KW-0418">Kinase</keyword>
<dbReference type="FunFam" id="3.30.200.20:FF:000212">
    <property type="entry name" value="Proline-rich receptor-like protein kinase PERK8"/>
    <property type="match status" value="1"/>
</dbReference>
<comment type="catalytic activity">
    <reaction evidence="13">
        <text>L-seryl-[protein] + ATP = O-phospho-L-seryl-[protein] + ADP + H(+)</text>
        <dbReference type="Rhea" id="RHEA:17989"/>
        <dbReference type="Rhea" id="RHEA-COMP:9863"/>
        <dbReference type="Rhea" id="RHEA-COMP:11604"/>
        <dbReference type="ChEBI" id="CHEBI:15378"/>
        <dbReference type="ChEBI" id="CHEBI:29999"/>
        <dbReference type="ChEBI" id="CHEBI:30616"/>
        <dbReference type="ChEBI" id="CHEBI:83421"/>
        <dbReference type="ChEBI" id="CHEBI:456216"/>
        <dbReference type="EC" id="2.7.11.1"/>
    </reaction>
</comment>
<evidence type="ECO:0000313" key="18">
    <source>
        <dbReference type="EMBL" id="MBA0721572.1"/>
    </source>
</evidence>
<evidence type="ECO:0000256" key="8">
    <source>
        <dbReference type="ARBA" id="ARBA00022777"/>
    </source>
</evidence>
<comment type="catalytic activity">
    <reaction evidence="12">
        <text>L-threonyl-[protein] + ATP = O-phospho-L-threonyl-[protein] + ADP + H(+)</text>
        <dbReference type="Rhea" id="RHEA:46608"/>
        <dbReference type="Rhea" id="RHEA-COMP:11060"/>
        <dbReference type="Rhea" id="RHEA-COMP:11605"/>
        <dbReference type="ChEBI" id="CHEBI:15378"/>
        <dbReference type="ChEBI" id="CHEBI:30013"/>
        <dbReference type="ChEBI" id="CHEBI:30616"/>
        <dbReference type="ChEBI" id="CHEBI:61977"/>
        <dbReference type="ChEBI" id="CHEBI:456216"/>
        <dbReference type="EC" id="2.7.11.1"/>
    </reaction>
</comment>
<dbReference type="InterPro" id="IPR011009">
    <property type="entry name" value="Kinase-like_dom_sf"/>
</dbReference>
<dbReference type="GO" id="GO:0004674">
    <property type="term" value="F:protein serine/threonine kinase activity"/>
    <property type="evidence" value="ECO:0007669"/>
    <property type="project" value="UniProtKB-KW"/>
</dbReference>
<evidence type="ECO:0000256" key="1">
    <source>
        <dbReference type="ARBA" id="ARBA00004162"/>
    </source>
</evidence>
<evidence type="ECO:0000256" key="10">
    <source>
        <dbReference type="ARBA" id="ARBA00022989"/>
    </source>
</evidence>
<feature type="binding site" evidence="14">
    <location>
        <position position="243"/>
    </location>
    <ligand>
        <name>ATP</name>
        <dbReference type="ChEBI" id="CHEBI:30616"/>
    </ligand>
</feature>
<organism evidence="18 19">
    <name type="scientific">Gossypium laxum</name>
    <dbReference type="NCBI Taxonomy" id="34288"/>
    <lineage>
        <taxon>Eukaryota</taxon>
        <taxon>Viridiplantae</taxon>
        <taxon>Streptophyta</taxon>
        <taxon>Embryophyta</taxon>
        <taxon>Tracheophyta</taxon>
        <taxon>Spermatophyta</taxon>
        <taxon>Magnoliopsida</taxon>
        <taxon>eudicotyledons</taxon>
        <taxon>Gunneridae</taxon>
        <taxon>Pentapetalae</taxon>
        <taxon>rosids</taxon>
        <taxon>malvids</taxon>
        <taxon>Malvales</taxon>
        <taxon>Malvaceae</taxon>
        <taxon>Malvoideae</taxon>
        <taxon>Gossypium</taxon>
    </lineage>
</organism>
<feature type="compositionally biased region" description="Low complexity" evidence="15">
    <location>
        <begin position="39"/>
        <end position="48"/>
    </location>
</feature>
<keyword evidence="11 16" id="KW-0472">Membrane</keyword>
<evidence type="ECO:0000256" key="6">
    <source>
        <dbReference type="ARBA" id="ARBA00022692"/>
    </source>
</evidence>
<evidence type="ECO:0000256" key="16">
    <source>
        <dbReference type="SAM" id="Phobius"/>
    </source>
</evidence>
<keyword evidence="7 14" id="KW-0547">Nucleotide-binding</keyword>
<dbReference type="AlphaFoldDB" id="A0A7J9ACH6"/>
<gene>
    <name evidence="18" type="ORF">Golax_009096</name>
</gene>
<evidence type="ECO:0000256" key="2">
    <source>
        <dbReference type="ARBA" id="ARBA00012513"/>
    </source>
</evidence>
<dbReference type="InterPro" id="IPR001245">
    <property type="entry name" value="Ser-Thr/Tyr_kinase_cat_dom"/>
</dbReference>
<evidence type="ECO:0000256" key="13">
    <source>
        <dbReference type="ARBA" id="ARBA00048679"/>
    </source>
</evidence>
<dbReference type="EMBL" id="JABEZV010000009">
    <property type="protein sequence ID" value="MBA0721572.1"/>
    <property type="molecule type" value="Genomic_DNA"/>
</dbReference>
<evidence type="ECO:0000256" key="5">
    <source>
        <dbReference type="ARBA" id="ARBA00022679"/>
    </source>
</evidence>
<dbReference type="GO" id="GO:0005886">
    <property type="term" value="C:plasma membrane"/>
    <property type="evidence" value="ECO:0007669"/>
    <property type="project" value="UniProtKB-SubCell"/>
</dbReference>
<comment type="caution">
    <text evidence="18">The sequence shown here is derived from an EMBL/GenBank/DDBJ whole genome shotgun (WGS) entry which is preliminary data.</text>
</comment>
<accession>A0A7J9ACH6</accession>
<reference evidence="18 19" key="1">
    <citation type="journal article" date="2019" name="Genome Biol. Evol.">
        <title>Insights into the evolution of the New World diploid cottons (Gossypium, subgenus Houzingenia) based on genome sequencing.</title>
        <authorList>
            <person name="Grover C.E."/>
            <person name="Arick M.A. 2nd"/>
            <person name="Thrash A."/>
            <person name="Conover J.L."/>
            <person name="Sanders W.S."/>
            <person name="Peterson D.G."/>
            <person name="Frelichowski J.E."/>
            <person name="Scheffler J.A."/>
            <person name="Scheffler B.E."/>
            <person name="Wendel J.F."/>
        </authorList>
    </citation>
    <scope>NUCLEOTIDE SEQUENCE [LARGE SCALE GENOMIC DNA]</scope>
    <source>
        <strain evidence="18">4</strain>
        <tissue evidence="18">Leaf</tissue>
    </source>
</reference>
<evidence type="ECO:0000256" key="3">
    <source>
        <dbReference type="ARBA" id="ARBA00022475"/>
    </source>
</evidence>
<dbReference type="InterPro" id="IPR047117">
    <property type="entry name" value="PERK1-13-like"/>
</dbReference>
<evidence type="ECO:0000256" key="12">
    <source>
        <dbReference type="ARBA" id="ARBA00047899"/>
    </source>
</evidence>
<dbReference type="PROSITE" id="PS00107">
    <property type="entry name" value="PROTEIN_KINASE_ATP"/>
    <property type="match status" value="1"/>
</dbReference>
<keyword evidence="19" id="KW-1185">Reference proteome</keyword>
<feature type="compositionally biased region" description="Low complexity" evidence="15">
    <location>
        <begin position="118"/>
        <end position="143"/>
    </location>
</feature>
<dbReference type="Pfam" id="PF07714">
    <property type="entry name" value="PK_Tyr_Ser-Thr"/>
    <property type="match status" value="1"/>
</dbReference>
<feature type="region of interest" description="Disordered" evidence="15">
    <location>
        <begin position="1"/>
        <end position="144"/>
    </location>
</feature>
<keyword evidence="3" id="KW-1003">Cell membrane</keyword>
<dbReference type="PROSITE" id="PS50011">
    <property type="entry name" value="PROTEIN_KINASE_DOM"/>
    <property type="match status" value="1"/>
</dbReference>
<name>A0A7J9ACH6_9ROSI</name>
<dbReference type="InterPro" id="IPR017441">
    <property type="entry name" value="Protein_kinase_ATP_BS"/>
</dbReference>
<evidence type="ECO:0000256" key="15">
    <source>
        <dbReference type="SAM" id="MobiDB-lite"/>
    </source>
</evidence>
<evidence type="ECO:0000256" key="14">
    <source>
        <dbReference type="PROSITE-ProRule" id="PRU10141"/>
    </source>
</evidence>
<feature type="compositionally biased region" description="Low complexity" evidence="15">
    <location>
        <begin position="1"/>
        <end position="28"/>
    </location>
</feature>
<dbReference type="GO" id="GO:0005524">
    <property type="term" value="F:ATP binding"/>
    <property type="evidence" value="ECO:0007669"/>
    <property type="project" value="UniProtKB-UniRule"/>
</dbReference>
<dbReference type="GO" id="GO:0004713">
    <property type="term" value="F:protein tyrosine kinase activity"/>
    <property type="evidence" value="ECO:0007669"/>
    <property type="project" value="InterPro"/>
</dbReference>
<dbReference type="Gene3D" id="1.10.510.10">
    <property type="entry name" value="Transferase(Phosphotransferase) domain 1"/>
    <property type="match status" value="1"/>
</dbReference>
<keyword evidence="6 16" id="KW-0812">Transmembrane</keyword>
<evidence type="ECO:0000256" key="4">
    <source>
        <dbReference type="ARBA" id="ARBA00022527"/>
    </source>
</evidence>
<feature type="compositionally biased region" description="Low complexity" evidence="15">
    <location>
        <begin position="81"/>
        <end position="104"/>
    </location>
</feature>
<evidence type="ECO:0000313" key="19">
    <source>
        <dbReference type="Proteomes" id="UP000593574"/>
    </source>
</evidence>
<evidence type="ECO:0000256" key="11">
    <source>
        <dbReference type="ARBA" id="ARBA00023136"/>
    </source>
</evidence>
<evidence type="ECO:0000259" key="17">
    <source>
        <dbReference type="PROSITE" id="PS50011"/>
    </source>
</evidence>
<dbReference type="InterPro" id="IPR020635">
    <property type="entry name" value="Tyr_kinase_cat_dom"/>
</dbReference>
<dbReference type="PANTHER" id="PTHR47982:SF44">
    <property type="entry name" value="PROLINE-RICH RECEPTOR-LIKE PROTEIN KINASE PERK13-RELATED"/>
    <property type="match status" value="1"/>
</dbReference>
<keyword evidence="10 16" id="KW-1133">Transmembrane helix</keyword>
<feature type="non-terminal residue" evidence="18">
    <location>
        <position position="1"/>
    </location>
</feature>
<feature type="domain" description="Protein kinase" evidence="17">
    <location>
        <begin position="215"/>
        <end position="330"/>
    </location>
</feature>
<dbReference type="EC" id="2.7.11.1" evidence="2"/>
<proteinExistence type="predicted"/>
<protein>
    <recommendedName>
        <fullName evidence="2">non-specific serine/threonine protein kinase</fullName>
        <ecNumber evidence="2">2.7.11.1</ecNumber>
    </recommendedName>
</protein>
<keyword evidence="5" id="KW-0808">Transferase</keyword>
<evidence type="ECO:0000256" key="9">
    <source>
        <dbReference type="ARBA" id="ARBA00022840"/>
    </source>
</evidence>
<feature type="compositionally biased region" description="Pro residues" evidence="15">
    <location>
        <begin position="29"/>
        <end position="38"/>
    </location>
</feature>
<dbReference type="InterPro" id="IPR000719">
    <property type="entry name" value="Prot_kinase_dom"/>
</dbReference>
<comment type="subcellular location">
    <subcellularLocation>
        <location evidence="1">Cell membrane</location>
        <topology evidence="1">Single-pass membrane protein</topology>
    </subcellularLocation>
</comment>
<dbReference type="SUPFAM" id="SSF56112">
    <property type="entry name" value="Protein kinase-like (PK-like)"/>
    <property type="match status" value="1"/>
</dbReference>